<reference evidence="3" key="1">
    <citation type="submission" date="2020-12" db="EMBL/GenBank/DDBJ databases">
        <title>Antrihabitans popcorni sp. nov. and Antrihabitans auranticaus sp. nov., isolated from a larva cave.</title>
        <authorList>
            <person name="Lee S.D."/>
            <person name="Kim I.S."/>
        </authorList>
    </citation>
    <scope>NUCLEOTIDE SEQUENCE</scope>
    <source>
        <strain evidence="3">YC3-6</strain>
    </source>
</reference>
<dbReference type="Pfam" id="PF04993">
    <property type="entry name" value="TfoX_N"/>
    <property type="match status" value="1"/>
</dbReference>
<name>A0A934U5R2_9NOCA</name>
<dbReference type="AlphaFoldDB" id="A0A934U5R2"/>
<accession>A0A934U5R2</accession>
<evidence type="ECO:0000313" key="4">
    <source>
        <dbReference type="Proteomes" id="UP000655868"/>
    </source>
</evidence>
<evidence type="ECO:0000256" key="1">
    <source>
        <dbReference type="SAM" id="MobiDB-lite"/>
    </source>
</evidence>
<dbReference type="InterPro" id="IPR007076">
    <property type="entry name" value="TfoX_N"/>
</dbReference>
<organism evidence="3 4">
    <name type="scientific">Antrihabitans stalagmiti</name>
    <dbReference type="NCBI Taxonomy" id="2799499"/>
    <lineage>
        <taxon>Bacteria</taxon>
        <taxon>Bacillati</taxon>
        <taxon>Actinomycetota</taxon>
        <taxon>Actinomycetes</taxon>
        <taxon>Mycobacteriales</taxon>
        <taxon>Nocardiaceae</taxon>
        <taxon>Antrihabitans</taxon>
    </lineage>
</organism>
<feature type="region of interest" description="Disordered" evidence="1">
    <location>
        <begin position="97"/>
        <end position="119"/>
    </location>
</feature>
<comment type="caution">
    <text evidence="3">The sequence shown here is derived from an EMBL/GenBank/DDBJ whole genome shotgun (WGS) entry which is preliminary data.</text>
</comment>
<proteinExistence type="predicted"/>
<dbReference type="Proteomes" id="UP000655868">
    <property type="component" value="Unassembled WGS sequence"/>
</dbReference>
<sequence>MSTSKETIAYLLEQLEPLDVRTRAMFGEYGLYCDDKIVAFVCDDTLFVKPTDIAEEYSDATYLAPAYPGSKDYYAVPDDKLADTEWLHEFVQRTADVLPAPKPKTAKKKPVTKKPPTTR</sequence>
<keyword evidence="4" id="KW-1185">Reference proteome</keyword>
<dbReference type="SUPFAM" id="SSF159894">
    <property type="entry name" value="YgaC/TfoX-N like"/>
    <property type="match status" value="1"/>
</dbReference>
<feature type="domain" description="TfoX N-terminal" evidence="2">
    <location>
        <begin position="19"/>
        <end position="96"/>
    </location>
</feature>
<dbReference type="EMBL" id="JAEMNV010000008">
    <property type="protein sequence ID" value="MBJ8341716.1"/>
    <property type="molecule type" value="Genomic_DNA"/>
</dbReference>
<evidence type="ECO:0000259" key="2">
    <source>
        <dbReference type="Pfam" id="PF04993"/>
    </source>
</evidence>
<dbReference type="RefSeq" id="WP_199706795.1">
    <property type="nucleotide sequence ID" value="NZ_JAEMNV010000008.1"/>
</dbReference>
<gene>
    <name evidence="3" type="ORF">JGU71_22785</name>
</gene>
<evidence type="ECO:0000313" key="3">
    <source>
        <dbReference type="EMBL" id="MBJ8341716.1"/>
    </source>
</evidence>
<dbReference type="Gene3D" id="3.30.1460.30">
    <property type="entry name" value="YgaC/TfoX-N like chaperone"/>
    <property type="match status" value="1"/>
</dbReference>
<protein>
    <submittedName>
        <fullName evidence="3">TfoX/Sxy family protein</fullName>
    </submittedName>
</protein>